<dbReference type="GO" id="GO:0052650">
    <property type="term" value="F:all-trans-retinol dehydrogenase (NADP+) activity"/>
    <property type="evidence" value="ECO:0007669"/>
    <property type="project" value="UniProtKB-ARBA"/>
</dbReference>
<keyword evidence="3 13" id="KW-0812">Transmembrane</keyword>
<evidence type="ECO:0000256" key="6">
    <source>
        <dbReference type="ARBA" id="ARBA00023002"/>
    </source>
</evidence>
<keyword evidence="5 13" id="KW-1133">Transmembrane helix</keyword>
<dbReference type="SMR" id="A0A1I7RIE7"/>
<evidence type="ECO:0000256" key="3">
    <source>
        <dbReference type="ARBA" id="ARBA00022692"/>
    </source>
</evidence>
<evidence type="ECO:0000256" key="7">
    <source>
        <dbReference type="ARBA" id="ARBA00023098"/>
    </source>
</evidence>
<dbReference type="eggNOG" id="KOG1201">
    <property type="taxonomic scope" value="Eukaryota"/>
</dbReference>
<evidence type="ECO:0000256" key="10">
    <source>
        <dbReference type="ARBA" id="ARBA00068717"/>
    </source>
</evidence>
<keyword evidence="7" id="KW-0443">Lipid metabolism</keyword>
<reference evidence="15" key="2">
    <citation type="submission" date="2020-09" db="EMBL/GenBank/DDBJ databases">
        <authorList>
            <person name="Kikuchi T."/>
        </authorList>
    </citation>
    <scope>NUCLEOTIDE SEQUENCE</scope>
    <source>
        <strain evidence="15">Ka4C1</strain>
    </source>
</reference>
<dbReference type="OrthoDB" id="10253736at2759"/>
<feature type="transmembrane region" description="Helical" evidence="13">
    <location>
        <begin position="32"/>
        <end position="52"/>
    </location>
</feature>
<gene>
    <name evidence="15" type="ORF">BXYJ_LOCUS512</name>
</gene>
<dbReference type="Gene3D" id="3.40.50.720">
    <property type="entry name" value="NAD(P)-binding Rossmann-like Domain"/>
    <property type="match status" value="1"/>
</dbReference>
<proteinExistence type="inferred from homology"/>
<evidence type="ECO:0000256" key="12">
    <source>
        <dbReference type="RuleBase" id="RU000363"/>
    </source>
</evidence>
<protein>
    <recommendedName>
        <fullName evidence="10">Short-chain dehydrogenase/reductase 3</fullName>
    </recommendedName>
    <alternativeName>
        <fullName evidence="11">Retinal short-chain dehydrogenase/reductase 1</fullName>
    </alternativeName>
</protein>
<evidence type="ECO:0000256" key="5">
    <source>
        <dbReference type="ARBA" id="ARBA00022989"/>
    </source>
</evidence>
<keyword evidence="4" id="KW-0521">NADP</keyword>
<dbReference type="Proteomes" id="UP000095284">
    <property type="component" value="Unplaced"/>
</dbReference>
<dbReference type="PANTHER" id="PTHR24322:SF736">
    <property type="entry name" value="RETINOL DEHYDROGENASE 10"/>
    <property type="match status" value="1"/>
</dbReference>
<comment type="subcellular location">
    <subcellularLocation>
        <location evidence="1">Membrane</location>
        <topology evidence="1">Multi-pass membrane protein</topology>
    </subcellularLocation>
</comment>
<dbReference type="InterPro" id="IPR020904">
    <property type="entry name" value="Sc_DH/Rdtase_CS"/>
</dbReference>
<evidence type="ECO:0000313" key="15">
    <source>
        <dbReference type="EMBL" id="CAD5208276.1"/>
    </source>
</evidence>
<evidence type="ECO:0000313" key="17">
    <source>
        <dbReference type="Proteomes" id="UP000659654"/>
    </source>
</evidence>
<reference evidence="18" key="1">
    <citation type="submission" date="2016-11" db="UniProtKB">
        <authorList>
            <consortium name="WormBaseParasite"/>
        </authorList>
    </citation>
    <scope>IDENTIFICATION</scope>
</reference>
<sequence length="320" mass="35931">MSDKYKKRQNEFYRMTDASNPIAYGVRYVLEVFRWIFFVIYSIGRGIFRTIVPNSVLRKKSLNGKTILLTGAGGGIGRELAKQLAEQDARLVLWDLSSVGNDETAQICQKIGAKVYCQTVDVTDRKAVYRAADELRNDFGEPDILINNAGVLNASPFLECNDDKMSKLIDVNTKSLFWVTKAFLPKMVDRGSGHVVTLASIAAILGAPLLVDYAASKHAAFGFMQSLQLQLQLMKAPPIAFTTICPYYTTTPMINDLKSQIVDSRFALLTSEYVAKKTIEAIRLEQRVLIMPNEMAAFYSIFSLLPWNLGESIILRRRVY</sequence>
<keyword evidence="17" id="KW-1185">Reference proteome</keyword>
<evidence type="ECO:0000256" key="8">
    <source>
        <dbReference type="ARBA" id="ARBA00023136"/>
    </source>
</evidence>
<dbReference type="EMBL" id="CAJFDI010000001">
    <property type="protein sequence ID" value="CAD5208276.1"/>
    <property type="molecule type" value="Genomic_DNA"/>
</dbReference>
<dbReference type="WBParaSite" id="BXY_0047700.1">
    <property type="protein sequence ID" value="BXY_0047700.1"/>
    <property type="gene ID" value="BXY_0047700"/>
</dbReference>
<comment type="similarity">
    <text evidence="2 12">Belongs to the short-chain dehydrogenases/reductases (SDR) family.</text>
</comment>
<keyword evidence="6" id="KW-0560">Oxidoreductase</keyword>
<dbReference type="Pfam" id="PF00106">
    <property type="entry name" value="adh_short"/>
    <property type="match status" value="1"/>
</dbReference>
<dbReference type="InterPro" id="IPR057326">
    <property type="entry name" value="KR_dom"/>
</dbReference>
<evidence type="ECO:0000256" key="2">
    <source>
        <dbReference type="ARBA" id="ARBA00006484"/>
    </source>
</evidence>
<evidence type="ECO:0000256" key="9">
    <source>
        <dbReference type="ARBA" id="ARBA00059620"/>
    </source>
</evidence>
<dbReference type="InterPro" id="IPR002347">
    <property type="entry name" value="SDR_fam"/>
</dbReference>
<evidence type="ECO:0000256" key="1">
    <source>
        <dbReference type="ARBA" id="ARBA00004141"/>
    </source>
</evidence>
<evidence type="ECO:0000256" key="4">
    <source>
        <dbReference type="ARBA" id="ARBA00022857"/>
    </source>
</evidence>
<comment type="function">
    <text evidence="9">Catalyzes the reduction of all-trans-retinal to all-trans-retinol in the presence of NADPH.</text>
</comment>
<dbReference type="AlphaFoldDB" id="A0A1I7RIE7"/>
<keyword evidence="8 13" id="KW-0472">Membrane</keyword>
<dbReference type="EMBL" id="CAJFCV020000001">
    <property type="protein sequence ID" value="CAG9080845.1"/>
    <property type="molecule type" value="Genomic_DNA"/>
</dbReference>
<dbReference type="InterPro" id="IPR036291">
    <property type="entry name" value="NAD(P)-bd_dom_sf"/>
</dbReference>
<evidence type="ECO:0000313" key="16">
    <source>
        <dbReference type="Proteomes" id="UP000095284"/>
    </source>
</evidence>
<name>A0A1I7RIE7_BURXY</name>
<organism evidence="16 18">
    <name type="scientific">Bursaphelenchus xylophilus</name>
    <name type="common">Pinewood nematode worm</name>
    <name type="synonym">Aphelenchoides xylophilus</name>
    <dbReference type="NCBI Taxonomy" id="6326"/>
    <lineage>
        <taxon>Eukaryota</taxon>
        <taxon>Metazoa</taxon>
        <taxon>Ecdysozoa</taxon>
        <taxon>Nematoda</taxon>
        <taxon>Chromadorea</taxon>
        <taxon>Rhabditida</taxon>
        <taxon>Tylenchina</taxon>
        <taxon>Tylenchomorpha</taxon>
        <taxon>Aphelenchoidea</taxon>
        <taxon>Aphelenchoididae</taxon>
        <taxon>Bursaphelenchus</taxon>
    </lineage>
</organism>
<evidence type="ECO:0000256" key="13">
    <source>
        <dbReference type="SAM" id="Phobius"/>
    </source>
</evidence>
<dbReference type="SMART" id="SM00822">
    <property type="entry name" value="PKS_KR"/>
    <property type="match status" value="1"/>
</dbReference>
<dbReference type="PANTHER" id="PTHR24322">
    <property type="entry name" value="PKSB"/>
    <property type="match status" value="1"/>
</dbReference>
<dbReference type="PROSITE" id="PS00061">
    <property type="entry name" value="ADH_SHORT"/>
    <property type="match status" value="1"/>
</dbReference>
<dbReference type="PRINTS" id="PR00080">
    <property type="entry name" value="SDRFAMILY"/>
</dbReference>
<evidence type="ECO:0000256" key="11">
    <source>
        <dbReference type="ARBA" id="ARBA00082544"/>
    </source>
</evidence>
<evidence type="ECO:0000259" key="14">
    <source>
        <dbReference type="SMART" id="SM00822"/>
    </source>
</evidence>
<dbReference type="SUPFAM" id="SSF51735">
    <property type="entry name" value="NAD(P)-binding Rossmann-fold domains"/>
    <property type="match status" value="1"/>
</dbReference>
<dbReference type="CDD" id="cd05339">
    <property type="entry name" value="17beta-HSDXI-like_SDR_c"/>
    <property type="match status" value="1"/>
</dbReference>
<accession>A0A1I7RIE7</accession>
<dbReference type="GO" id="GO:0005811">
    <property type="term" value="C:lipid droplet"/>
    <property type="evidence" value="ECO:0007669"/>
    <property type="project" value="TreeGrafter"/>
</dbReference>
<feature type="domain" description="Ketoreductase" evidence="14">
    <location>
        <begin position="65"/>
        <end position="242"/>
    </location>
</feature>
<dbReference type="Proteomes" id="UP000659654">
    <property type="component" value="Unassembled WGS sequence"/>
</dbReference>
<dbReference type="Proteomes" id="UP000582659">
    <property type="component" value="Unassembled WGS sequence"/>
</dbReference>
<dbReference type="PRINTS" id="PR00081">
    <property type="entry name" value="GDHRDH"/>
</dbReference>
<evidence type="ECO:0000313" key="18">
    <source>
        <dbReference type="WBParaSite" id="BXY_0047700.1"/>
    </source>
</evidence>
<dbReference type="FunFam" id="3.40.50.720:FF:000131">
    <property type="entry name" value="Short-chain dehydrogenase/reductase 3"/>
    <property type="match status" value="1"/>
</dbReference>
<dbReference type="GO" id="GO:0016020">
    <property type="term" value="C:membrane"/>
    <property type="evidence" value="ECO:0007669"/>
    <property type="project" value="UniProtKB-SubCell"/>
</dbReference>